<dbReference type="InterPro" id="IPR038376">
    <property type="entry name" value="ATP_synth_asu_C_sf"/>
</dbReference>
<dbReference type="EC" id="7.1.2.2" evidence="11"/>
<dbReference type="GO" id="GO:0005886">
    <property type="term" value="C:plasma membrane"/>
    <property type="evidence" value="ECO:0007669"/>
    <property type="project" value="UniProtKB-SubCell"/>
</dbReference>
<dbReference type="GO" id="GO:0005524">
    <property type="term" value="F:ATP binding"/>
    <property type="evidence" value="ECO:0007669"/>
    <property type="project" value="UniProtKB-UniRule"/>
</dbReference>
<comment type="catalytic activity">
    <reaction evidence="11">
        <text>ATP + H2O + 4 H(+)(in) = ADP + phosphate + 5 H(+)(out)</text>
        <dbReference type="Rhea" id="RHEA:57720"/>
        <dbReference type="ChEBI" id="CHEBI:15377"/>
        <dbReference type="ChEBI" id="CHEBI:15378"/>
        <dbReference type="ChEBI" id="CHEBI:30616"/>
        <dbReference type="ChEBI" id="CHEBI:43474"/>
        <dbReference type="ChEBI" id="CHEBI:456216"/>
        <dbReference type="EC" id="7.1.2.2"/>
    </reaction>
</comment>
<keyword evidence="4 11" id="KW-0547">Nucleotide-binding</keyword>
<dbReference type="Gene3D" id="2.40.30.20">
    <property type="match status" value="1"/>
</dbReference>
<dbReference type="InterPro" id="IPR004100">
    <property type="entry name" value="ATPase_F1/V1/A1_a/bsu_N"/>
</dbReference>
<dbReference type="PANTHER" id="PTHR48082">
    <property type="entry name" value="ATP SYNTHASE SUBUNIT ALPHA, MITOCHONDRIAL"/>
    <property type="match status" value="1"/>
</dbReference>
<dbReference type="InterPro" id="IPR000793">
    <property type="entry name" value="ATP_synth_asu_C"/>
</dbReference>
<dbReference type="Pfam" id="PF02874">
    <property type="entry name" value="ATP-synt_ab_N"/>
    <property type="match status" value="1"/>
</dbReference>
<sequence length="501" mass="54806">MKIKPEEVSKIIRSEIENYKNKIDISNTGTVLEVGDGIARIYGLSDAMSGELLEFENGATGMALNLEESNIGAVIFGETIGIKEGSLVKGTGKVAQVPAGEELLGRVVDALGNAIDGKGEIKASKYMPIERQASGIIARKPVSEPLQTGIKAIDGMFPIGKGQRELIIGDRQTGKTAIAIDAIINQKENDTICIYVAIGQKRSTVAQIYRKLEETGALDYTIIVAATASESAPLQYLAPYAGVAMGEYFMDNGKSVLIIYDDLSKHAVAYREMSLLLKRPPGREAFPGDVFYLHSRLLERAAKLSDKLGGGSITALPIIETKAGDISAYIPTNVISITDGQIFLETDLFNSGFRPAINAGVSVSRVGGSAQIKAMKQVASKVKLELAQYNELLAFTQFGSDLDKATRDQLNRGSKIMEVLKQGQYSPYKVEEQVISFYCVTNGFFDDVPTEKVRQFERELIDALSSKTIILKQILEKKQIDDEIKNSLNDFIQDFKEEYVW</sequence>
<evidence type="ECO:0000259" key="12">
    <source>
        <dbReference type="Pfam" id="PF00006"/>
    </source>
</evidence>
<dbReference type="CDD" id="cd18116">
    <property type="entry name" value="ATP-synt_F1_alpha_N"/>
    <property type="match status" value="1"/>
</dbReference>
<comment type="function">
    <text evidence="11">Produces ATP from ADP in the presence of a proton gradient across the membrane. The alpha chain is a regulatory subunit.</text>
</comment>
<dbReference type="RefSeq" id="WP_094080005.1">
    <property type="nucleotide sequence ID" value="NZ_CP165644.1"/>
</dbReference>
<keyword evidence="11" id="KW-0375">Hydrogen ion transport</keyword>
<keyword evidence="9 11" id="KW-0139">CF(1)</keyword>
<accession>A0AB39VGH2</accession>
<keyword evidence="10 11" id="KW-0066">ATP synthesis</keyword>
<dbReference type="SUPFAM" id="SSF52540">
    <property type="entry name" value="P-loop containing nucleoside triphosphate hydrolases"/>
    <property type="match status" value="1"/>
</dbReference>
<evidence type="ECO:0000256" key="2">
    <source>
        <dbReference type="ARBA" id="ARBA00008936"/>
    </source>
</evidence>
<evidence type="ECO:0000256" key="11">
    <source>
        <dbReference type="HAMAP-Rule" id="MF_01346"/>
    </source>
</evidence>
<dbReference type="Gene3D" id="3.40.50.300">
    <property type="entry name" value="P-loop containing nucleotide triphosphate hydrolases"/>
    <property type="match status" value="1"/>
</dbReference>
<evidence type="ECO:0000256" key="5">
    <source>
        <dbReference type="ARBA" id="ARBA00022840"/>
    </source>
</evidence>
<dbReference type="Pfam" id="PF00306">
    <property type="entry name" value="ATP-synt_ab_C"/>
    <property type="match status" value="1"/>
</dbReference>
<dbReference type="InterPro" id="IPR023366">
    <property type="entry name" value="ATP_synth_asu-like_sf"/>
</dbReference>
<dbReference type="CDD" id="cd01132">
    <property type="entry name" value="F1-ATPase_alpha_CD"/>
    <property type="match status" value="1"/>
</dbReference>
<keyword evidence="7 11" id="KW-0406">Ion transport</keyword>
<evidence type="ECO:0000313" key="15">
    <source>
        <dbReference type="EMBL" id="XDU66269.1"/>
    </source>
</evidence>
<dbReference type="InterPro" id="IPR020003">
    <property type="entry name" value="ATPase_a/bsu_AS"/>
</dbReference>
<evidence type="ECO:0000256" key="6">
    <source>
        <dbReference type="ARBA" id="ARBA00022967"/>
    </source>
</evidence>
<evidence type="ECO:0000256" key="4">
    <source>
        <dbReference type="ARBA" id="ARBA00022741"/>
    </source>
</evidence>
<dbReference type="InterPro" id="IPR000194">
    <property type="entry name" value="ATPase_F1/V1/A1_a/bsu_nucl-bd"/>
</dbReference>
<dbReference type="AlphaFoldDB" id="A0AB39VGH2"/>
<dbReference type="EMBL" id="CP165644">
    <property type="protein sequence ID" value="XDU66269.1"/>
    <property type="molecule type" value="Genomic_DNA"/>
</dbReference>
<feature type="binding site" evidence="11">
    <location>
        <begin position="169"/>
        <end position="176"/>
    </location>
    <ligand>
        <name>ATP</name>
        <dbReference type="ChEBI" id="CHEBI:30616"/>
    </ligand>
</feature>
<dbReference type="GO" id="GO:0046933">
    <property type="term" value="F:proton-transporting ATP synthase activity, rotational mechanism"/>
    <property type="evidence" value="ECO:0007669"/>
    <property type="project" value="UniProtKB-UniRule"/>
</dbReference>
<dbReference type="CDD" id="cd18113">
    <property type="entry name" value="ATP-synt_F1_alpha_C"/>
    <property type="match status" value="1"/>
</dbReference>
<dbReference type="PANTHER" id="PTHR48082:SF2">
    <property type="entry name" value="ATP SYNTHASE SUBUNIT ALPHA, MITOCHONDRIAL"/>
    <property type="match status" value="1"/>
</dbReference>
<evidence type="ECO:0000256" key="9">
    <source>
        <dbReference type="ARBA" id="ARBA00023196"/>
    </source>
</evidence>
<evidence type="ECO:0000256" key="3">
    <source>
        <dbReference type="ARBA" id="ARBA00022448"/>
    </source>
</evidence>
<evidence type="ECO:0000256" key="7">
    <source>
        <dbReference type="ARBA" id="ARBA00023065"/>
    </source>
</evidence>
<dbReference type="NCBIfam" id="NF009884">
    <property type="entry name" value="PRK13343.1"/>
    <property type="match status" value="1"/>
</dbReference>
<keyword evidence="8 11" id="KW-0472">Membrane</keyword>
<comment type="subcellular location">
    <subcellularLocation>
        <location evidence="11">Cell membrane</location>
        <topology evidence="11">Peripheral membrane protein</topology>
    </subcellularLocation>
    <subcellularLocation>
        <location evidence="1">Membrane</location>
        <topology evidence="1">Peripheral membrane protein</topology>
    </subcellularLocation>
</comment>
<protein>
    <recommendedName>
        <fullName evidence="11">ATP synthase subunit alpha</fullName>
        <ecNumber evidence="11">7.1.2.2</ecNumber>
    </recommendedName>
    <alternativeName>
        <fullName evidence="11">ATP synthase F1 sector subunit alpha</fullName>
    </alternativeName>
    <alternativeName>
        <fullName evidence="11">F-ATPase subunit alpha</fullName>
    </alternativeName>
</protein>
<dbReference type="FunFam" id="2.40.30.20:FF:000001">
    <property type="entry name" value="ATP synthase subunit alpha"/>
    <property type="match status" value="1"/>
</dbReference>
<dbReference type="NCBIfam" id="TIGR00962">
    <property type="entry name" value="atpA"/>
    <property type="match status" value="1"/>
</dbReference>
<dbReference type="FunFam" id="3.40.50.300:FF:000002">
    <property type="entry name" value="ATP synthase subunit alpha"/>
    <property type="match status" value="1"/>
</dbReference>
<feature type="domain" description="ATP synthase alpha subunit C-terminal" evidence="13">
    <location>
        <begin position="371"/>
        <end position="495"/>
    </location>
</feature>
<proteinExistence type="inferred from homology"/>
<dbReference type="Pfam" id="PF00006">
    <property type="entry name" value="ATP-synt_ab"/>
    <property type="match status" value="1"/>
</dbReference>
<dbReference type="SUPFAM" id="SSF50615">
    <property type="entry name" value="N-terminal domain of alpha and beta subunits of F1 ATP synthase"/>
    <property type="match status" value="1"/>
</dbReference>
<dbReference type="PIRSF" id="PIRSF039088">
    <property type="entry name" value="F_ATPase_subunit_alpha"/>
    <property type="match status" value="1"/>
</dbReference>
<dbReference type="PROSITE" id="PS00152">
    <property type="entry name" value="ATPASE_ALPHA_BETA"/>
    <property type="match status" value="1"/>
</dbReference>
<keyword evidence="11" id="KW-1003">Cell membrane</keyword>
<feature type="site" description="Required for activity" evidence="11">
    <location>
        <position position="362"/>
    </location>
</feature>
<dbReference type="KEGG" id="lrug:AB8B22_07535"/>
<evidence type="ECO:0000256" key="1">
    <source>
        <dbReference type="ARBA" id="ARBA00004170"/>
    </source>
</evidence>
<dbReference type="InterPro" id="IPR005294">
    <property type="entry name" value="ATP_synth_F1_asu"/>
</dbReference>
<reference evidence="15" key="1">
    <citation type="submission" date="2024-07" db="EMBL/GenBank/DDBJ databases">
        <authorList>
            <person name="Li X.-J."/>
            <person name="Wang X."/>
        </authorList>
    </citation>
    <scope>NUCLEOTIDE SEQUENCE</scope>
    <source>
        <strain evidence="15">HSP-334</strain>
    </source>
</reference>
<evidence type="ECO:0000256" key="10">
    <source>
        <dbReference type="ARBA" id="ARBA00023310"/>
    </source>
</evidence>
<dbReference type="GO" id="GO:0045259">
    <property type="term" value="C:proton-transporting ATP synthase complex"/>
    <property type="evidence" value="ECO:0007669"/>
    <property type="project" value="UniProtKB-KW"/>
</dbReference>
<evidence type="ECO:0000259" key="13">
    <source>
        <dbReference type="Pfam" id="PF00306"/>
    </source>
</evidence>
<organism evidence="15">
    <name type="scientific">Leptotrichia rugosa</name>
    <dbReference type="NCBI Taxonomy" id="3239302"/>
    <lineage>
        <taxon>Bacteria</taxon>
        <taxon>Fusobacteriati</taxon>
        <taxon>Fusobacteriota</taxon>
        <taxon>Fusobacteriia</taxon>
        <taxon>Fusobacteriales</taxon>
        <taxon>Leptotrichiaceae</taxon>
        <taxon>Leptotrichia</taxon>
    </lineage>
</organism>
<dbReference type="HAMAP" id="MF_01346">
    <property type="entry name" value="ATP_synth_alpha_bact"/>
    <property type="match status" value="1"/>
</dbReference>
<evidence type="ECO:0000256" key="8">
    <source>
        <dbReference type="ARBA" id="ARBA00023136"/>
    </source>
</evidence>
<comment type="similarity">
    <text evidence="2 11">Belongs to the ATPase alpha/beta chains family.</text>
</comment>
<keyword evidence="3 11" id="KW-0813">Transport</keyword>
<feature type="domain" description="ATPase F1/V1/A1 complex alpha/beta subunit nucleotide-binding" evidence="12">
    <location>
        <begin position="149"/>
        <end position="364"/>
    </location>
</feature>
<dbReference type="SUPFAM" id="SSF47917">
    <property type="entry name" value="C-terminal domain of alpha and beta subunits of F1 ATP synthase"/>
    <property type="match status" value="1"/>
</dbReference>
<dbReference type="InterPro" id="IPR033732">
    <property type="entry name" value="ATP_synth_F1_a_nt-bd_dom"/>
</dbReference>
<feature type="domain" description="ATPase F1/V1/A1 complex alpha/beta subunit N-terminal" evidence="14">
    <location>
        <begin position="26"/>
        <end position="92"/>
    </location>
</feature>
<dbReference type="InterPro" id="IPR027417">
    <property type="entry name" value="P-loop_NTPase"/>
</dbReference>
<keyword evidence="6 11" id="KW-1278">Translocase</keyword>
<dbReference type="InterPro" id="IPR036121">
    <property type="entry name" value="ATPase_F1/V1/A1_a/bsu_N_sf"/>
</dbReference>
<keyword evidence="5 11" id="KW-0067">ATP-binding</keyword>
<dbReference type="FunFam" id="1.20.150.20:FF:000001">
    <property type="entry name" value="ATP synthase subunit alpha"/>
    <property type="match status" value="1"/>
</dbReference>
<dbReference type="GO" id="GO:0043531">
    <property type="term" value="F:ADP binding"/>
    <property type="evidence" value="ECO:0007669"/>
    <property type="project" value="TreeGrafter"/>
</dbReference>
<gene>
    <name evidence="11 15" type="primary">atpA</name>
    <name evidence="15" type="ORF">AB8B22_07535</name>
</gene>
<dbReference type="Gene3D" id="1.20.150.20">
    <property type="entry name" value="ATP synthase alpha/beta chain, C-terminal domain"/>
    <property type="match status" value="1"/>
</dbReference>
<name>A0AB39VGH2_9FUSO</name>
<evidence type="ECO:0000259" key="14">
    <source>
        <dbReference type="Pfam" id="PF02874"/>
    </source>
</evidence>